<name>A0AA39JWI4_9AGAR</name>
<dbReference type="Proteomes" id="UP001175226">
    <property type="component" value="Unassembled WGS sequence"/>
</dbReference>
<dbReference type="PROSITE" id="PS00059">
    <property type="entry name" value="ADH_ZINC"/>
    <property type="match status" value="1"/>
</dbReference>
<dbReference type="EMBL" id="JAUEPT010000009">
    <property type="protein sequence ID" value="KAK0448749.1"/>
    <property type="molecule type" value="Genomic_DNA"/>
</dbReference>
<gene>
    <name evidence="7" type="ORF">EV421DRAFT_1784354</name>
</gene>
<reference evidence="7" key="1">
    <citation type="submission" date="2023-06" db="EMBL/GenBank/DDBJ databases">
        <authorList>
            <consortium name="Lawrence Berkeley National Laboratory"/>
            <person name="Ahrendt S."/>
            <person name="Sahu N."/>
            <person name="Indic B."/>
            <person name="Wong-Bajracharya J."/>
            <person name="Merenyi Z."/>
            <person name="Ke H.-M."/>
            <person name="Monk M."/>
            <person name="Kocsube S."/>
            <person name="Drula E."/>
            <person name="Lipzen A."/>
            <person name="Balint B."/>
            <person name="Henrissat B."/>
            <person name="Andreopoulos B."/>
            <person name="Martin F.M."/>
            <person name="Harder C.B."/>
            <person name="Rigling D."/>
            <person name="Ford K.L."/>
            <person name="Foster G.D."/>
            <person name="Pangilinan J."/>
            <person name="Papanicolaou A."/>
            <person name="Barry K."/>
            <person name="LaButti K."/>
            <person name="Viragh M."/>
            <person name="Koriabine M."/>
            <person name="Yan M."/>
            <person name="Riley R."/>
            <person name="Champramary S."/>
            <person name="Plett K.L."/>
            <person name="Tsai I.J."/>
            <person name="Slot J."/>
            <person name="Sipos G."/>
            <person name="Plett J."/>
            <person name="Nagy L.G."/>
            <person name="Grigoriev I.V."/>
        </authorList>
    </citation>
    <scope>NUCLEOTIDE SEQUENCE</scope>
    <source>
        <strain evidence="7">FPL87.14</strain>
    </source>
</reference>
<keyword evidence="8" id="KW-1185">Reference proteome</keyword>
<evidence type="ECO:0000313" key="7">
    <source>
        <dbReference type="EMBL" id="KAK0448749.1"/>
    </source>
</evidence>
<keyword evidence="4" id="KW-0862">Zinc</keyword>
<feature type="domain" description="Alcohol dehydrogenase-like N-terminal" evidence="6">
    <location>
        <begin position="30"/>
        <end position="99"/>
    </location>
</feature>
<evidence type="ECO:0000256" key="1">
    <source>
        <dbReference type="ARBA" id="ARBA00001947"/>
    </source>
</evidence>
<sequence length="124" mass="13234">MAQPISNKACVLVGPKMIEFKDIPVPSVGRDDVLVRVEASGICGTDITIYKNFGPARETLTKPVVMGHEAAGVVVQVGVAVDVAVGDRVAIEPVFFCKRYVLCENTIIMQDLQVLSPPVASPIL</sequence>
<dbReference type="SUPFAM" id="SSF50129">
    <property type="entry name" value="GroES-like"/>
    <property type="match status" value="1"/>
</dbReference>
<protein>
    <submittedName>
        <fullName evidence="7">L-threonine 3-dehydrogenase</fullName>
    </submittedName>
</protein>
<keyword evidence="3" id="KW-0479">Metal-binding</keyword>
<dbReference type="Pfam" id="PF08240">
    <property type="entry name" value="ADH_N"/>
    <property type="match status" value="1"/>
</dbReference>
<evidence type="ECO:0000256" key="3">
    <source>
        <dbReference type="ARBA" id="ARBA00022723"/>
    </source>
</evidence>
<dbReference type="AlphaFoldDB" id="A0AA39JWI4"/>
<dbReference type="PANTHER" id="PTHR43161">
    <property type="entry name" value="SORBITOL DEHYDROGENASE"/>
    <property type="match status" value="1"/>
</dbReference>
<keyword evidence="5" id="KW-0560">Oxidoreductase</keyword>
<dbReference type="InterPro" id="IPR002328">
    <property type="entry name" value="ADH_Zn_CS"/>
</dbReference>
<dbReference type="Gene3D" id="3.90.180.10">
    <property type="entry name" value="Medium-chain alcohol dehydrogenases, catalytic domain"/>
    <property type="match status" value="1"/>
</dbReference>
<evidence type="ECO:0000256" key="4">
    <source>
        <dbReference type="ARBA" id="ARBA00022833"/>
    </source>
</evidence>
<dbReference type="InterPro" id="IPR013154">
    <property type="entry name" value="ADH-like_N"/>
</dbReference>
<comment type="similarity">
    <text evidence="2">Belongs to the zinc-containing alcohol dehydrogenase family.</text>
</comment>
<proteinExistence type="inferred from homology"/>
<comment type="cofactor">
    <cofactor evidence="1">
        <name>Zn(2+)</name>
        <dbReference type="ChEBI" id="CHEBI:29105"/>
    </cofactor>
</comment>
<evidence type="ECO:0000313" key="8">
    <source>
        <dbReference type="Proteomes" id="UP001175226"/>
    </source>
</evidence>
<evidence type="ECO:0000259" key="6">
    <source>
        <dbReference type="Pfam" id="PF08240"/>
    </source>
</evidence>
<organism evidence="7 8">
    <name type="scientific">Armillaria borealis</name>
    <dbReference type="NCBI Taxonomy" id="47425"/>
    <lineage>
        <taxon>Eukaryota</taxon>
        <taxon>Fungi</taxon>
        <taxon>Dikarya</taxon>
        <taxon>Basidiomycota</taxon>
        <taxon>Agaricomycotina</taxon>
        <taxon>Agaricomycetes</taxon>
        <taxon>Agaricomycetidae</taxon>
        <taxon>Agaricales</taxon>
        <taxon>Marasmiineae</taxon>
        <taxon>Physalacriaceae</taxon>
        <taxon>Armillaria</taxon>
    </lineage>
</organism>
<comment type="caution">
    <text evidence="7">The sequence shown here is derived from an EMBL/GenBank/DDBJ whole genome shotgun (WGS) entry which is preliminary data.</text>
</comment>
<dbReference type="GO" id="GO:0008270">
    <property type="term" value="F:zinc ion binding"/>
    <property type="evidence" value="ECO:0007669"/>
    <property type="project" value="InterPro"/>
</dbReference>
<dbReference type="InterPro" id="IPR011032">
    <property type="entry name" value="GroES-like_sf"/>
</dbReference>
<dbReference type="GO" id="GO:0016491">
    <property type="term" value="F:oxidoreductase activity"/>
    <property type="evidence" value="ECO:0007669"/>
    <property type="project" value="UniProtKB-KW"/>
</dbReference>
<evidence type="ECO:0000256" key="5">
    <source>
        <dbReference type="ARBA" id="ARBA00023002"/>
    </source>
</evidence>
<accession>A0AA39JWI4</accession>
<evidence type="ECO:0000256" key="2">
    <source>
        <dbReference type="ARBA" id="ARBA00008072"/>
    </source>
</evidence>